<dbReference type="SUPFAM" id="SSF50494">
    <property type="entry name" value="Trypsin-like serine proteases"/>
    <property type="match status" value="1"/>
</dbReference>
<dbReference type="InterPro" id="IPR001254">
    <property type="entry name" value="Trypsin_dom"/>
</dbReference>
<evidence type="ECO:0000256" key="3">
    <source>
        <dbReference type="ARBA" id="ARBA00022670"/>
    </source>
</evidence>
<keyword evidence="3 8" id="KW-0645">Protease</keyword>
<feature type="non-terminal residue" evidence="12">
    <location>
        <position position="410"/>
    </location>
</feature>
<dbReference type="InterPro" id="IPR018114">
    <property type="entry name" value="TRYPSIN_HIS"/>
</dbReference>
<feature type="transmembrane region" description="Helical" evidence="10">
    <location>
        <begin position="55"/>
        <end position="78"/>
    </location>
</feature>
<dbReference type="InterPro" id="IPR033116">
    <property type="entry name" value="TRYPSIN_SER"/>
</dbReference>
<dbReference type="GO" id="GO:0016485">
    <property type="term" value="P:protein processing"/>
    <property type="evidence" value="ECO:0007669"/>
    <property type="project" value="UniProtKB-ARBA"/>
</dbReference>
<comment type="caution">
    <text evidence="12">The sequence shown here is derived from an EMBL/GenBank/DDBJ whole genome shotgun (WGS) entry which is preliminary data.</text>
</comment>
<dbReference type="GO" id="GO:0004252">
    <property type="term" value="F:serine-type endopeptidase activity"/>
    <property type="evidence" value="ECO:0007669"/>
    <property type="project" value="InterPro"/>
</dbReference>
<comment type="subcellular location">
    <subcellularLocation>
        <location evidence="1">Secreted</location>
    </subcellularLocation>
</comment>
<dbReference type="PROSITE" id="PS00135">
    <property type="entry name" value="TRYPSIN_SER"/>
    <property type="match status" value="1"/>
</dbReference>
<dbReference type="STRING" id="7232.A0A484AV14"/>
<evidence type="ECO:0000313" key="12">
    <source>
        <dbReference type="EMBL" id="TDG39882.1"/>
    </source>
</evidence>
<dbReference type="InterPro" id="IPR001314">
    <property type="entry name" value="Peptidase_S1A"/>
</dbReference>
<dbReference type="PRINTS" id="PR00722">
    <property type="entry name" value="CHYMOTRYPSIN"/>
</dbReference>
<name>A0A484AV14_DRONA</name>
<dbReference type="Proteomes" id="UP000295192">
    <property type="component" value="Unassembled WGS sequence"/>
</dbReference>
<evidence type="ECO:0000256" key="4">
    <source>
        <dbReference type="ARBA" id="ARBA00022801"/>
    </source>
</evidence>
<feature type="domain" description="Peptidase S1" evidence="11">
    <location>
        <begin position="177"/>
        <end position="410"/>
    </location>
</feature>
<dbReference type="OrthoDB" id="10004439at2759"/>
<keyword evidence="4 8" id="KW-0378">Hydrolase</keyword>
<dbReference type="PROSITE" id="PS50240">
    <property type="entry name" value="TRYPSIN_DOM"/>
    <property type="match status" value="1"/>
</dbReference>
<keyword evidence="10" id="KW-0472">Membrane</keyword>
<keyword evidence="10" id="KW-0812">Transmembrane</keyword>
<protein>
    <recommendedName>
        <fullName evidence="11">Peptidase S1 domain-containing protein</fullName>
    </recommendedName>
</protein>
<dbReference type="CDD" id="cd00190">
    <property type="entry name" value="Tryp_SPc"/>
    <property type="match status" value="1"/>
</dbReference>
<evidence type="ECO:0000256" key="7">
    <source>
        <dbReference type="ARBA" id="ARBA00023157"/>
    </source>
</evidence>
<sequence>MVYMVKVDQKTAQAPSASQSEARSGEEQQHHQQQQRQKKKVNARKTKNEEKMPNALLLFLFGLAMATPSGAAAAQLAVRPQSQRGIIFPKETFDECFLDEEQKIPGSCKLLQDCPAALKQTLAKTCYFVKFDQYVCCASNSSQPDDDSQVAPTSPKPPVERKSGKVCEEFNFFVASVVGGRLTKYREFPFMAALGWRSNFDQGIYYRCGGSLIAPNFVLTAAHCIDFGGQRPVIVRLGGDNLTVSMAADPEDYWIRRIFIHPGYNENAAYNDIALLRLEKHVSFSLSPVSLWQDAKLARKDLIAVGYGQISFAGRSSSQLLKVDLQHISNAQCQGYYSREQLPKGLAASQVCAGDLSGKADTCQGDSGGPLVMRFDDSGWYLVGITSLGQGCAIGPPSIYTRVSSYLDWI</sequence>
<evidence type="ECO:0000256" key="9">
    <source>
        <dbReference type="SAM" id="MobiDB-lite"/>
    </source>
</evidence>
<keyword evidence="7" id="KW-1015">Disulfide bond</keyword>
<evidence type="ECO:0000256" key="2">
    <source>
        <dbReference type="ARBA" id="ARBA00022525"/>
    </source>
</evidence>
<dbReference type="InterPro" id="IPR009003">
    <property type="entry name" value="Peptidase_S1_PA"/>
</dbReference>
<gene>
    <name evidence="12" type="ORF">AWZ03_013699</name>
</gene>
<reference evidence="12 13" key="1">
    <citation type="journal article" date="2019" name="J. Hered.">
        <title>An Improved Genome Assembly for Drosophila navojoa, the Basal Species in the mojavensis Cluster.</title>
        <authorList>
            <person name="Vanderlinde T."/>
            <person name="Dupim E.G."/>
            <person name="Nazario-Yepiz N.O."/>
            <person name="Carvalho A.B."/>
        </authorList>
    </citation>
    <scope>NUCLEOTIDE SEQUENCE [LARGE SCALE GENOMIC DNA]</scope>
    <source>
        <strain evidence="12">Navoj_Jal97</strain>
        <tissue evidence="12">Whole organism</tissue>
    </source>
</reference>
<feature type="compositionally biased region" description="Basic residues" evidence="9">
    <location>
        <begin position="36"/>
        <end position="45"/>
    </location>
</feature>
<keyword evidence="13" id="KW-1185">Reference proteome</keyword>
<feature type="compositionally biased region" description="Polar residues" evidence="9">
    <location>
        <begin position="10"/>
        <end position="22"/>
    </location>
</feature>
<dbReference type="PROSITE" id="PS00134">
    <property type="entry name" value="TRYPSIN_HIS"/>
    <property type="match status" value="1"/>
</dbReference>
<evidence type="ECO:0000256" key="10">
    <source>
        <dbReference type="SAM" id="Phobius"/>
    </source>
</evidence>
<dbReference type="Pfam" id="PF00089">
    <property type="entry name" value="Trypsin"/>
    <property type="match status" value="1"/>
</dbReference>
<dbReference type="PANTHER" id="PTHR24260">
    <property type="match status" value="1"/>
</dbReference>
<dbReference type="EMBL" id="LSRL02000773">
    <property type="protein sequence ID" value="TDG39882.1"/>
    <property type="molecule type" value="Genomic_DNA"/>
</dbReference>
<dbReference type="GO" id="GO:0005576">
    <property type="term" value="C:extracellular region"/>
    <property type="evidence" value="ECO:0007669"/>
    <property type="project" value="UniProtKB-SubCell"/>
</dbReference>
<accession>A0A484AV14</accession>
<keyword evidence="5 8" id="KW-0720">Serine protease</keyword>
<evidence type="ECO:0000256" key="6">
    <source>
        <dbReference type="ARBA" id="ARBA00023145"/>
    </source>
</evidence>
<keyword evidence="6" id="KW-0865">Zymogen</keyword>
<evidence type="ECO:0000259" key="11">
    <source>
        <dbReference type="PROSITE" id="PS50240"/>
    </source>
</evidence>
<dbReference type="Gene3D" id="2.40.10.10">
    <property type="entry name" value="Trypsin-like serine proteases"/>
    <property type="match status" value="1"/>
</dbReference>
<proteinExistence type="predicted"/>
<evidence type="ECO:0000256" key="8">
    <source>
        <dbReference type="RuleBase" id="RU363034"/>
    </source>
</evidence>
<dbReference type="FunFam" id="2.40.10.10:FF:000047">
    <property type="entry name" value="Trypsin eta"/>
    <property type="match status" value="1"/>
</dbReference>
<dbReference type="AlphaFoldDB" id="A0A484AV14"/>
<keyword evidence="2" id="KW-0964">Secreted</keyword>
<feature type="region of interest" description="Disordered" evidence="9">
    <location>
        <begin position="1"/>
        <end position="47"/>
    </location>
</feature>
<dbReference type="InterPro" id="IPR043504">
    <property type="entry name" value="Peptidase_S1_PA_chymotrypsin"/>
</dbReference>
<organism evidence="12 13">
    <name type="scientific">Drosophila navojoa</name>
    <name type="common">Fruit fly</name>
    <dbReference type="NCBI Taxonomy" id="7232"/>
    <lineage>
        <taxon>Eukaryota</taxon>
        <taxon>Metazoa</taxon>
        <taxon>Ecdysozoa</taxon>
        <taxon>Arthropoda</taxon>
        <taxon>Hexapoda</taxon>
        <taxon>Insecta</taxon>
        <taxon>Pterygota</taxon>
        <taxon>Neoptera</taxon>
        <taxon>Endopterygota</taxon>
        <taxon>Diptera</taxon>
        <taxon>Brachycera</taxon>
        <taxon>Muscomorpha</taxon>
        <taxon>Ephydroidea</taxon>
        <taxon>Drosophilidae</taxon>
        <taxon>Drosophila</taxon>
    </lineage>
</organism>
<evidence type="ECO:0000256" key="1">
    <source>
        <dbReference type="ARBA" id="ARBA00004613"/>
    </source>
</evidence>
<dbReference type="OMA" id="CQVHYQV"/>
<dbReference type="PANTHER" id="PTHR24260:SF135">
    <property type="entry name" value="CLIP DOMAIN-CONTAINING SERINE PROTEASE-RELATED"/>
    <property type="match status" value="1"/>
</dbReference>
<evidence type="ECO:0000256" key="5">
    <source>
        <dbReference type="ARBA" id="ARBA00022825"/>
    </source>
</evidence>
<dbReference type="InterPro" id="IPR051333">
    <property type="entry name" value="CLIP_Serine_Protease"/>
</dbReference>
<keyword evidence="10" id="KW-1133">Transmembrane helix</keyword>
<dbReference type="SMART" id="SM00020">
    <property type="entry name" value="Tryp_SPc"/>
    <property type="match status" value="1"/>
</dbReference>
<evidence type="ECO:0000313" key="13">
    <source>
        <dbReference type="Proteomes" id="UP000295192"/>
    </source>
</evidence>
<feature type="region of interest" description="Disordered" evidence="9">
    <location>
        <begin position="140"/>
        <end position="162"/>
    </location>
</feature>